<evidence type="ECO:0000313" key="5">
    <source>
        <dbReference type="Proteomes" id="UP001341840"/>
    </source>
</evidence>
<dbReference type="InterPro" id="IPR036875">
    <property type="entry name" value="Znf_CCHC_sf"/>
</dbReference>
<keyword evidence="1" id="KW-0863">Zinc-finger</keyword>
<evidence type="ECO:0000256" key="2">
    <source>
        <dbReference type="SAM" id="MobiDB-lite"/>
    </source>
</evidence>
<evidence type="ECO:0000256" key="1">
    <source>
        <dbReference type="PROSITE-ProRule" id="PRU00047"/>
    </source>
</evidence>
<comment type="caution">
    <text evidence="4">The sequence shown here is derived from an EMBL/GenBank/DDBJ whole genome shotgun (WGS) entry which is preliminary data.</text>
</comment>
<feature type="region of interest" description="Disordered" evidence="2">
    <location>
        <begin position="21"/>
        <end position="127"/>
    </location>
</feature>
<gene>
    <name evidence="4" type="ORF">PIB30_023409</name>
</gene>
<feature type="domain" description="CCHC-type" evidence="3">
    <location>
        <begin position="68"/>
        <end position="85"/>
    </location>
</feature>
<feature type="compositionally biased region" description="Basic and acidic residues" evidence="2">
    <location>
        <begin position="112"/>
        <end position="121"/>
    </location>
</feature>
<protein>
    <recommendedName>
        <fullName evidence="3">CCHC-type domain-containing protein</fullName>
    </recommendedName>
</protein>
<evidence type="ECO:0000313" key="4">
    <source>
        <dbReference type="EMBL" id="MED6193888.1"/>
    </source>
</evidence>
<reference evidence="4 5" key="1">
    <citation type="journal article" date="2023" name="Plants (Basel)">
        <title>Bridging the Gap: Combining Genomics and Transcriptomics Approaches to Understand Stylosanthes scabra, an Orphan Legume from the Brazilian Caatinga.</title>
        <authorList>
            <person name="Ferreira-Neto J.R.C."/>
            <person name="da Silva M.D."/>
            <person name="Binneck E."/>
            <person name="de Melo N.F."/>
            <person name="da Silva R.H."/>
            <person name="de Melo A.L.T.M."/>
            <person name="Pandolfi V."/>
            <person name="Bustamante F.O."/>
            <person name="Brasileiro-Vidal A.C."/>
            <person name="Benko-Iseppon A.M."/>
        </authorList>
    </citation>
    <scope>NUCLEOTIDE SEQUENCE [LARGE SCALE GENOMIC DNA]</scope>
    <source>
        <tissue evidence="4">Leaves</tissue>
    </source>
</reference>
<dbReference type="SUPFAM" id="SSF57756">
    <property type="entry name" value="Retrovirus zinc finger-like domains"/>
    <property type="match status" value="1"/>
</dbReference>
<dbReference type="InterPro" id="IPR001878">
    <property type="entry name" value="Znf_CCHC"/>
</dbReference>
<organism evidence="4 5">
    <name type="scientific">Stylosanthes scabra</name>
    <dbReference type="NCBI Taxonomy" id="79078"/>
    <lineage>
        <taxon>Eukaryota</taxon>
        <taxon>Viridiplantae</taxon>
        <taxon>Streptophyta</taxon>
        <taxon>Embryophyta</taxon>
        <taxon>Tracheophyta</taxon>
        <taxon>Spermatophyta</taxon>
        <taxon>Magnoliopsida</taxon>
        <taxon>eudicotyledons</taxon>
        <taxon>Gunneridae</taxon>
        <taxon>Pentapetalae</taxon>
        <taxon>rosids</taxon>
        <taxon>fabids</taxon>
        <taxon>Fabales</taxon>
        <taxon>Fabaceae</taxon>
        <taxon>Papilionoideae</taxon>
        <taxon>50 kb inversion clade</taxon>
        <taxon>dalbergioids sensu lato</taxon>
        <taxon>Dalbergieae</taxon>
        <taxon>Pterocarpus clade</taxon>
        <taxon>Stylosanthes</taxon>
    </lineage>
</organism>
<dbReference type="PROSITE" id="PS50158">
    <property type="entry name" value="ZF_CCHC"/>
    <property type="match status" value="1"/>
</dbReference>
<sequence>MTRGDFKHYLELVVQETAKMESKHGVVPSAAAGTSQPPEGGVRDPVGVRTKGTGRENEPVGSRGVKRRKCSNCGVVGHRRTRCPNGPPTSANSTQEACNGNAGPGFSNPKVGEVDPSRIGDESSLML</sequence>
<keyword evidence="5" id="KW-1185">Reference proteome</keyword>
<evidence type="ECO:0000259" key="3">
    <source>
        <dbReference type="PROSITE" id="PS50158"/>
    </source>
</evidence>
<keyword evidence="1" id="KW-0862">Zinc</keyword>
<proteinExistence type="predicted"/>
<accession>A0ABU6XA71</accession>
<name>A0ABU6XA71_9FABA</name>
<dbReference type="EMBL" id="JASCZI010211530">
    <property type="protein sequence ID" value="MED6193888.1"/>
    <property type="molecule type" value="Genomic_DNA"/>
</dbReference>
<feature type="compositionally biased region" description="Polar residues" evidence="2">
    <location>
        <begin position="88"/>
        <end position="98"/>
    </location>
</feature>
<dbReference type="Proteomes" id="UP001341840">
    <property type="component" value="Unassembled WGS sequence"/>
</dbReference>
<keyword evidence="1" id="KW-0479">Metal-binding</keyword>